<comment type="caution">
    <text evidence="1">The sequence shown here is derived from an EMBL/GenBank/DDBJ whole genome shotgun (WGS) entry which is preliminary data.</text>
</comment>
<dbReference type="RefSeq" id="WP_345551679.1">
    <property type="nucleotide sequence ID" value="NZ_BAABRT010000019.1"/>
</dbReference>
<protein>
    <recommendedName>
        <fullName evidence="3">Acyl carrier protein</fullName>
    </recommendedName>
</protein>
<name>A0ABP9WRA7_9GAMM</name>
<reference evidence="1 2" key="1">
    <citation type="submission" date="2024-02" db="EMBL/GenBank/DDBJ databases">
        <title>Microbulbifer aestuariivivens NBRC 112533.</title>
        <authorList>
            <person name="Ichikawa N."/>
            <person name="Katano-Makiyama Y."/>
            <person name="Hidaka K."/>
        </authorList>
    </citation>
    <scope>NUCLEOTIDE SEQUENCE [LARGE SCALE GENOMIC DNA]</scope>
    <source>
        <strain evidence="1 2">NBRC 112533</strain>
    </source>
</reference>
<evidence type="ECO:0000313" key="2">
    <source>
        <dbReference type="Proteomes" id="UP001408594"/>
    </source>
</evidence>
<sequence length="116" mass="13071">MSTEKNILGSSENYIQLLLDPISAESPLSGEDIDRIALINGGSDQELKEVIETYILPRFNCLSEDERVNTLKSLDMVLITNEIIMEDNFDLDEIIINDIGSFQRLIKVMNDVLASH</sequence>
<dbReference type="Proteomes" id="UP001408594">
    <property type="component" value="Unassembled WGS sequence"/>
</dbReference>
<organism evidence="1 2">
    <name type="scientific">Microbulbifer aestuariivivens</name>
    <dbReference type="NCBI Taxonomy" id="1908308"/>
    <lineage>
        <taxon>Bacteria</taxon>
        <taxon>Pseudomonadati</taxon>
        <taxon>Pseudomonadota</taxon>
        <taxon>Gammaproteobacteria</taxon>
        <taxon>Cellvibrionales</taxon>
        <taxon>Microbulbiferaceae</taxon>
        <taxon>Microbulbifer</taxon>
    </lineage>
</organism>
<evidence type="ECO:0008006" key="3">
    <source>
        <dbReference type="Google" id="ProtNLM"/>
    </source>
</evidence>
<accession>A0ABP9WRA7</accession>
<proteinExistence type="predicted"/>
<dbReference type="EMBL" id="BAABRT010000019">
    <property type="protein sequence ID" value="GAA5525738.1"/>
    <property type="molecule type" value="Genomic_DNA"/>
</dbReference>
<gene>
    <name evidence="1" type="ORF">Maes01_02310</name>
</gene>
<keyword evidence="2" id="KW-1185">Reference proteome</keyword>
<evidence type="ECO:0000313" key="1">
    <source>
        <dbReference type="EMBL" id="GAA5525738.1"/>
    </source>
</evidence>